<dbReference type="Gene3D" id="3.30.2290.10">
    <property type="entry name" value="PmbA/TldD superfamily"/>
    <property type="match status" value="1"/>
</dbReference>
<evidence type="ECO:0000259" key="6">
    <source>
        <dbReference type="Pfam" id="PF19289"/>
    </source>
</evidence>
<dbReference type="InterPro" id="IPR025502">
    <property type="entry name" value="TldD"/>
</dbReference>
<evidence type="ECO:0000313" key="9">
    <source>
        <dbReference type="Proteomes" id="UP001369082"/>
    </source>
</evidence>
<dbReference type="PANTHER" id="PTHR30624:SF4">
    <property type="entry name" value="METALLOPROTEASE TLDD"/>
    <property type="match status" value="1"/>
</dbReference>
<keyword evidence="3 8" id="KW-0378">Hydrolase</keyword>
<comment type="caution">
    <text evidence="8">The sequence shown here is derived from an EMBL/GenBank/DDBJ whole genome shotgun (WGS) entry which is preliminary data.</text>
</comment>
<dbReference type="GO" id="GO:0008237">
    <property type="term" value="F:metallopeptidase activity"/>
    <property type="evidence" value="ECO:0007669"/>
    <property type="project" value="UniProtKB-KW"/>
</dbReference>
<dbReference type="InterPro" id="IPR045569">
    <property type="entry name" value="Metalloprtase-TldD/E_C"/>
</dbReference>
<keyword evidence="4 8" id="KW-0482">Metalloprotease</keyword>
<dbReference type="Pfam" id="PF19289">
    <property type="entry name" value="PmbA_TldD_3rd"/>
    <property type="match status" value="1"/>
</dbReference>
<evidence type="ECO:0000313" key="8">
    <source>
        <dbReference type="EMBL" id="MEL0629395.1"/>
    </source>
</evidence>
<evidence type="ECO:0000256" key="2">
    <source>
        <dbReference type="ARBA" id="ARBA00022670"/>
    </source>
</evidence>
<feature type="domain" description="Metalloprotease TldD/E central" evidence="7">
    <location>
        <begin position="125"/>
        <end position="237"/>
    </location>
</feature>
<dbReference type="InterPro" id="IPR036059">
    <property type="entry name" value="TldD/PmbA_sf"/>
</dbReference>
<dbReference type="SUPFAM" id="SSF111283">
    <property type="entry name" value="Putative modulator of DNA gyrase, PmbA/TldD"/>
    <property type="match status" value="1"/>
</dbReference>
<evidence type="ECO:0000259" key="7">
    <source>
        <dbReference type="Pfam" id="PF19290"/>
    </source>
</evidence>
<dbReference type="InterPro" id="IPR035068">
    <property type="entry name" value="TldD/PmbA_N"/>
</dbReference>
<name>A0ABU9GPZ9_9GAMM</name>
<feature type="domain" description="Metalloprotease TldD/E N-terminal" evidence="5">
    <location>
        <begin position="36"/>
        <end position="100"/>
    </location>
</feature>
<dbReference type="Proteomes" id="UP001369082">
    <property type="component" value="Unassembled WGS sequence"/>
</dbReference>
<gene>
    <name evidence="8" type="primary">tldD</name>
    <name evidence="8" type="ORF">V6256_07220</name>
</gene>
<evidence type="ECO:0000256" key="4">
    <source>
        <dbReference type="ARBA" id="ARBA00023049"/>
    </source>
</evidence>
<sequence>MSFQQVVDNFLTPADMQISDLESQLSQISGAQIDYADFYFQASRHESWLLEDGIVKEASYNIEKGIGIRAVSGEKTGFAYSDHISKKTIAEAANAAKSIANSGQEKSIKLAVPSAQPIYYGSSDPLLSMSRDKKIALLKEVDVFARALEPSVSEVTVSLNAVYEEILVAANDGTLASDIRPLVRFSCSVLVEKNGKRERGSAGGGGRFDLDYFTDTQEGEAKAFHYARQAIRQALINIDAIAAPAGAMPVIVGAGWPGVLLHEAVGHGLEGDFNRKGSSAFSGKIGQQVASKHCTVIDDGSIADRRGSVNIDDEGTKGQRNVLIENGILKGYMQDKLNARLMGVSPTGNGRRESYAHLPMPRMTNTFMLNGEYQHEELIESVKKGIYAPNFGGGQVDITSGKFVFSASEAYLIEDGKITAPIKGATLIGNGFDAMQKISMVANNMCLDPGVGVCGKEGQSLPVGVGQPSLKIDQLTVGGTN</sequence>
<dbReference type="EC" id="3.4.24.-" evidence="8"/>
<dbReference type="InterPro" id="IPR045570">
    <property type="entry name" value="Metalloprtase-TldD/E_cen_dom"/>
</dbReference>
<dbReference type="NCBIfam" id="NF008006">
    <property type="entry name" value="PRK10735.1"/>
    <property type="match status" value="1"/>
</dbReference>
<dbReference type="InterPro" id="IPR051463">
    <property type="entry name" value="Peptidase_U62_metallo"/>
</dbReference>
<dbReference type="InterPro" id="IPR002510">
    <property type="entry name" value="Metalloprtase-TldD/E_N"/>
</dbReference>
<protein>
    <submittedName>
        <fullName evidence="8">Metalloprotease TldD</fullName>
        <ecNumber evidence="8">3.4.24.-</ecNumber>
    </submittedName>
</protein>
<accession>A0ABU9GPZ9</accession>
<dbReference type="RefSeq" id="WP_341597404.1">
    <property type="nucleotide sequence ID" value="NZ_JBAKAZ010000021.1"/>
</dbReference>
<dbReference type="PANTHER" id="PTHR30624">
    <property type="entry name" value="UNCHARACTERIZED PROTEIN TLDD AND PMBA"/>
    <property type="match status" value="1"/>
</dbReference>
<dbReference type="PIRSF" id="PIRSF004919">
    <property type="entry name" value="TldD"/>
    <property type="match status" value="1"/>
</dbReference>
<comment type="similarity">
    <text evidence="1">Belongs to the peptidase U62 family.</text>
</comment>
<organism evidence="8 9">
    <name type="scientific">Psychromonas aquatilis</name>
    <dbReference type="NCBI Taxonomy" id="2005072"/>
    <lineage>
        <taxon>Bacteria</taxon>
        <taxon>Pseudomonadati</taxon>
        <taxon>Pseudomonadota</taxon>
        <taxon>Gammaproteobacteria</taxon>
        <taxon>Alteromonadales</taxon>
        <taxon>Psychromonadaceae</taxon>
        <taxon>Psychromonas</taxon>
    </lineage>
</organism>
<dbReference type="Pfam" id="PF19290">
    <property type="entry name" value="PmbA_TldD_2nd"/>
    <property type="match status" value="1"/>
</dbReference>
<evidence type="ECO:0000259" key="5">
    <source>
        <dbReference type="Pfam" id="PF01523"/>
    </source>
</evidence>
<evidence type="ECO:0000256" key="1">
    <source>
        <dbReference type="ARBA" id="ARBA00005836"/>
    </source>
</evidence>
<proteinExistence type="inferred from homology"/>
<dbReference type="EMBL" id="JBAKAZ010000021">
    <property type="protein sequence ID" value="MEL0629395.1"/>
    <property type="molecule type" value="Genomic_DNA"/>
</dbReference>
<reference evidence="8 9" key="1">
    <citation type="submission" date="2024-02" db="EMBL/GenBank/DDBJ databases">
        <title>Bacteria isolated from the canopy kelp, Nereocystis luetkeana.</title>
        <authorList>
            <person name="Pfister C.A."/>
            <person name="Younker I.T."/>
            <person name="Light S.H."/>
        </authorList>
    </citation>
    <scope>NUCLEOTIDE SEQUENCE [LARGE SCALE GENOMIC DNA]</scope>
    <source>
        <strain evidence="8 9">TI.1.05</strain>
    </source>
</reference>
<dbReference type="Pfam" id="PF01523">
    <property type="entry name" value="PmbA_TldD_1st"/>
    <property type="match status" value="1"/>
</dbReference>
<feature type="domain" description="Metalloprotease TldD/E C-terminal" evidence="6">
    <location>
        <begin position="246"/>
        <end position="479"/>
    </location>
</feature>
<evidence type="ECO:0000256" key="3">
    <source>
        <dbReference type="ARBA" id="ARBA00022801"/>
    </source>
</evidence>
<keyword evidence="9" id="KW-1185">Reference proteome</keyword>
<keyword evidence="2" id="KW-0645">Protease</keyword>